<dbReference type="GO" id="GO:0005634">
    <property type="term" value="C:nucleus"/>
    <property type="evidence" value="ECO:0007669"/>
    <property type="project" value="UniProtKB-SubCell"/>
</dbReference>
<evidence type="ECO:0000313" key="7">
    <source>
        <dbReference type="EMBL" id="KAJ5318345.1"/>
    </source>
</evidence>
<evidence type="ECO:0000259" key="6">
    <source>
        <dbReference type="Pfam" id="PF04082"/>
    </source>
</evidence>
<dbReference type="CDD" id="cd12148">
    <property type="entry name" value="fungal_TF_MHR"/>
    <property type="match status" value="1"/>
</dbReference>
<evidence type="ECO:0000256" key="1">
    <source>
        <dbReference type="ARBA" id="ARBA00004123"/>
    </source>
</evidence>
<dbReference type="InterPro" id="IPR007219">
    <property type="entry name" value="XnlR_reg_dom"/>
</dbReference>
<dbReference type="PANTHER" id="PTHR47338:SF16">
    <property type="entry name" value="TRANSCRIPTION FACTOR, PUTATIVE (AFU_ORTHOLOGUE AFUA_2G09360)-RELATED"/>
    <property type="match status" value="1"/>
</dbReference>
<comment type="subcellular location">
    <subcellularLocation>
        <location evidence="1">Nucleus</location>
    </subcellularLocation>
</comment>
<dbReference type="GO" id="GO:0008270">
    <property type="term" value="F:zinc ion binding"/>
    <property type="evidence" value="ECO:0007669"/>
    <property type="project" value="InterPro"/>
</dbReference>
<dbReference type="Pfam" id="PF04082">
    <property type="entry name" value="Fungal_trans"/>
    <property type="match status" value="1"/>
</dbReference>
<dbReference type="Proteomes" id="UP001147746">
    <property type="component" value="Unassembled WGS sequence"/>
</dbReference>
<keyword evidence="2" id="KW-0479">Metal-binding</keyword>
<dbReference type="GO" id="GO:0006351">
    <property type="term" value="P:DNA-templated transcription"/>
    <property type="evidence" value="ECO:0007669"/>
    <property type="project" value="InterPro"/>
</dbReference>
<accession>A0A9W9Q1B8</accession>
<keyword evidence="5" id="KW-0539">Nucleus</keyword>
<name>A0A9W9Q1B8_9EURO</name>
<dbReference type="PANTHER" id="PTHR47338">
    <property type="entry name" value="ZN(II)2CYS6 TRANSCRIPTION FACTOR (EUROFUNG)-RELATED"/>
    <property type="match status" value="1"/>
</dbReference>
<dbReference type="EMBL" id="JAPZBO010000004">
    <property type="protein sequence ID" value="KAJ5318345.1"/>
    <property type="molecule type" value="Genomic_DNA"/>
</dbReference>
<sequence>MPDVCRPLVPAQMPLAIDAFYKNAGFEETSAHVASPDAPEQSLGTQSLCDELVDLYFEMIHDKQHALFHRPTFIAQQRSGQATAFLVLAMQALSARFSTHLYFGETKPSERGLHWAEQSRKLFNDREHAVSLTAIQGCALLANLAFIKGDSAMESLYNAQQIRMVQLLDLPSQLSTICIQREVEIRVWWTTWMMDTWTSNGVGVPKQLFPPPECPRPMEEEAFERLNIDELADLLDEHDDMERESGLWSQMVPLTDILAKVSQLNENTVACQLSRREVFDHVRDLTSRLDQWLFCLPEHLQITPDSLKRYNEKGFGRTLVALHLGYHHHSQQLYFQYLSLVPHSPAEESLASMYAHRCKEHAAKLSNLMWIANTTPGLECLWGINGHLLVVASAIHLHTLLFSPVEDQVKAAKVMLEHNFELLIQMEKLWPSLKWSMSRLRAFQLACRANSACQLTTGEKEVPGSIQRRCLLHRPTFRPSMMLAGHPIL</sequence>
<dbReference type="AlphaFoldDB" id="A0A9W9Q1B8"/>
<keyword evidence="4" id="KW-0804">Transcription</keyword>
<keyword evidence="8" id="KW-1185">Reference proteome</keyword>
<evidence type="ECO:0000256" key="5">
    <source>
        <dbReference type="ARBA" id="ARBA00023242"/>
    </source>
</evidence>
<comment type="caution">
    <text evidence="7">The sequence shown here is derived from an EMBL/GenBank/DDBJ whole genome shotgun (WGS) entry which is preliminary data.</text>
</comment>
<keyword evidence="3" id="KW-0805">Transcription regulation</keyword>
<reference evidence="7" key="2">
    <citation type="journal article" date="2023" name="IMA Fungus">
        <title>Comparative genomic study of the Penicillium genus elucidates a diverse pangenome and 15 lateral gene transfer events.</title>
        <authorList>
            <person name="Petersen C."/>
            <person name="Sorensen T."/>
            <person name="Nielsen M.R."/>
            <person name="Sondergaard T.E."/>
            <person name="Sorensen J.L."/>
            <person name="Fitzpatrick D.A."/>
            <person name="Frisvad J.C."/>
            <person name="Nielsen K.L."/>
        </authorList>
    </citation>
    <scope>NUCLEOTIDE SEQUENCE</scope>
    <source>
        <strain evidence="7">IBT 21472</strain>
    </source>
</reference>
<organism evidence="7 8">
    <name type="scientific">Penicillium atrosanguineum</name>
    <dbReference type="NCBI Taxonomy" id="1132637"/>
    <lineage>
        <taxon>Eukaryota</taxon>
        <taxon>Fungi</taxon>
        <taxon>Dikarya</taxon>
        <taxon>Ascomycota</taxon>
        <taxon>Pezizomycotina</taxon>
        <taxon>Eurotiomycetes</taxon>
        <taxon>Eurotiomycetidae</taxon>
        <taxon>Eurotiales</taxon>
        <taxon>Aspergillaceae</taxon>
        <taxon>Penicillium</taxon>
    </lineage>
</organism>
<evidence type="ECO:0000256" key="2">
    <source>
        <dbReference type="ARBA" id="ARBA00022723"/>
    </source>
</evidence>
<gene>
    <name evidence="7" type="ORF">N7476_004765</name>
</gene>
<dbReference type="GO" id="GO:0003677">
    <property type="term" value="F:DNA binding"/>
    <property type="evidence" value="ECO:0007669"/>
    <property type="project" value="InterPro"/>
</dbReference>
<evidence type="ECO:0000313" key="8">
    <source>
        <dbReference type="Proteomes" id="UP001147746"/>
    </source>
</evidence>
<dbReference type="GO" id="GO:0000981">
    <property type="term" value="F:DNA-binding transcription factor activity, RNA polymerase II-specific"/>
    <property type="evidence" value="ECO:0007669"/>
    <property type="project" value="InterPro"/>
</dbReference>
<reference evidence="7" key="1">
    <citation type="submission" date="2022-12" db="EMBL/GenBank/DDBJ databases">
        <authorList>
            <person name="Petersen C."/>
        </authorList>
    </citation>
    <scope>NUCLEOTIDE SEQUENCE</scope>
    <source>
        <strain evidence="7">IBT 21472</strain>
    </source>
</reference>
<feature type="domain" description="Xylanolytic transcriptional activator regulatory" evidence="6">
    <location>
        <begin position="54"/>
        <end position="293"/>
    </location>
</feature>
<proteinExistence type="predicted"/>
<dbReference type="InterPro" id="IPR050815">
    <property type="entry name" value="TF_fung"/>
</dbReference>
<evidence type="ECO:0000256" key="3">
    <source>
        <dbReference type="ARBA" id="ARBA00023015"/>
    </source>
</evidence>
<protein>
    <recommendedName>
        <fullName evidence="6">Xylanolytic transcriptional activator regulatory domain-containing protein</fullName>
    </recommendedName>
</protein>
<evidence type="ECO:0000256" key="4">
    <source>
        <dbReference type="ARBA" id="ARBA00023163"/>
    </source>
</evidence>